<keyword evidence="7" id="KW-1015">Disulfide bond</keyword>
<evidence type="ECO:0000256" key="5">
    <source>
        <dbReference type="ARBA" id="ARBA00022525"/>
    </source>
</evidence>
<evidence type="ECO:0000259" key="9">
    <source>
        <dbReference type="Pfam" id="PF00151"/>
    </source>
</evidence>
<dbReference type="GO" id="GO:0008970">
    <property type="term" value="F:phospholipase A1 activity"/>
    <property type="evidence" value="ECO:0007669"/>
    <property type="project" value="UniProtKB-EC"/>
</dbReference>
<evidence type="ECO:0000256" key="1">
    <source>
        <dbReference type="ARBA" id="ARBA00000111"/>
    </source>
</evidence>
<keyword evidence="6" id="KW-0378">Hydrolase</keyword>
<evidence type="ECO:0000256" key="2">
    <source>
        <dbReference type="ARBA" id="ARBA00004613"/>
    </source>
</evidence>
<dbReference type="GO" id="GO:0016042">
    <property type="term" value="P:lipid catabolic process"/>
    <property type="evidence" value="ECO:0007669"/>
    <property type="project" value="TreeGrafter"/>
</dbReference>
<dbReference type="Gene3D" id="3.40.50.1820">
    <property type="entry name" value="alpha/beta hydrolase"/>
    <property type="match status" value="1"/>
</dbReference>
<dbReference type="GeneID" id="103317733"/>
<evidence type="ECO:0000313" key="10">
    <source>
        <dbReference type="EnsemblMetazoa" id="XP_031786653"/>
    </source>
</evidence>
<dbReference type="PRINTS" id="PR00821">
    <property type="entry name" value="TAGLIPASE"/>
</dbReference>
<dbReference type="KEGG" id="nvi:103317733"/>
<dbReference type="InterPro" id="IPR000734">
    <property type="entry name" value="TAG_lipase"/>
</dbReference>
<keyword evidence="5" id="KW-0964">Secreted</keyword>
<dbReference type="EnsemblMetazoa" id="XM_031930793">
    <property type="protein sequence ID" value="XP_031786653"/>
    <property type="gene ID" value="LOC103317733"/>
</dbReference>
<evidence type="ECO:0000256" key="4">
    <source>
        <dbReference type="ARBA" id="ARBA00013179"/>
    </source>
</evidence>
<dbReference type="Proteomes" id="UP000002358">
    <property type="component" value="Chromosome 4"/>
</dbReference>
<evidence type="ECO:0000256" key="6">
    <source>
        <dbReference type="ARBA" id="ARBA00022801"/>
    </source>
</evidence>
<proteinExistence type="inferred from homology"/>
<keyword evidence="11" id="KW-1185">Reference proteome</keyword>
<dbReference type="InterPro" id="IPR013818">
    <property type="entry name" value="Lipase"/>
</dbReference>
<dbReference type="EC" id="3.1.1.32" evidence="4"/>
<dbReference type="SUPFAM" id="SSF53474">
    <property type="entry name" value="alpha/beta-Hydrolases"/>
    <property type="match status" value="1"/>
</dbReference>
<evidence type="ECO:0000256" key="7">
    <source>
        <dbReference type="ARBA" id="ARBA00023157"/>
    </source>
</evidence>
<dbReference type="AlphaFoldDB" id="A0A7M7QH23"/>
<accession>A0A7M7QH23</accession>
<dbReference type="SMR" id="A0A7M7QH23"/>
<dbReference type="InterPro" id="IPR029058">
    <property type="entry name" value="AB_hydrolase_fold"/>
</dbReference>
<sequence length="180" mass="20546">MRYLTFFCNRFLEVLRAQIASLDELDKDIRWNHLYFVGHSLGAHLSGQTAHLLKQNDFWKIERITGLDPAQPCFINNDLSMRLSKDDADFVDIIHTQTDIKGNNDALGINEDLGHMDFYVDGGVMQPKCVNSFFSVELSQMVCSHNLSLIYYIESIVNSIASTCKFLGLSMELAMMHFIN</sequence>
<feature type="domain" description="Lipase" evidence="9">
    <location>
        <begin position="17"/>
        <end position="160"/>
    </location>
</feature>
<dbReference type="InParanoid" id="A0A7M7QH23"/>
<protein>
    <recommendedName>
        <fullName evidence="4">phospholipase A1</fullName>
        <ecNumber evidence="4">3.1.1.32</ecNumber>
    </recommendedName>
</protein>
<comment type="subcellular location">
    <subcellularLocation>
        <location evidence="2">Secreted</location>
    </subcellularLocation>
</comment>
<dbReference type="PANTHER" id="PTHR11610">
    <property type="entry name" value="LIPASE"/>
    <property type="match status" value="1"/>
</dbReference>
<dbReference type="GO" id="GO:0005615">
    <property type="term" value="C:extracellular space"/>
    <property type="evidence" value="ECO:0007669"/>
    <property type="project" value="TreeGrafter"/>
</dbReference>
<dbReference type="RefSeq" id="XP_031786653.1">
    <property type="nucleotide sequence ID" value="XM_031930793.2"/>
</dbReference>
<comment type="catalytic activity">
    <reaction evidence="1">
        <text>a 1,2-diacyl-sn-glycero-3-phosphocholine + H2O = a 2-acyl-sn-glycero-3-phosphocholine + a fatty acid + H(+)</text>
        <dbReference type="Rhea" id="RHEA:18689"/>
        <dbReference type="ChEBI" id="CHEBI:15377"/>
        <dbReference type="ChEBI" id="CHEBI:15378"/>
        <dbReference type="ChEBI" id="CHEBI:28868"/>
        <dbReference type="ChEBI" id="CHEBI:57643"/>
        <dbReference type="ChEBI" id="CHEBI:57875"/>
        <dbReference type="EC" id="3.1.1.32"/>
    </reaction>
</comment>
<reference evidence="10" key="1">
    <citation type="submission" date="2021-01" db="UniProtKB">
        <authorList>
            <consortium name="EnsemblMetazoa"/>
        </authorList>
    </citation>
    <scope>IDENTIFICATION</scope>
</reference>
<dbReference type="Pfam" id="PF00151">
    <property type="entry name" value="Lipase"/>
    <property type="match status" value="1"/>
</dbReference>
<evidence type="ECO:0000256" key="8">
    <source>
        <dbReference type="RuleBase" id="RU004262"/>
    </source>
</evidence>
<evidence type="ECO:0000313" key="11">
    <source>
        <dbReference type="Proteomes" id="UP000002358"/>
    </source>
</evidence>
<name>A0A7M7QH23_NASVI</name>
<organism evidence="10 11">
    <name type="scientific">Nasonia vitripennis</name>
    <name type="common">Parasitic wasp</name>
    <dbReference type="NCBI Taxonomy" id="7425"/>
    <lineage>
        <taxon>Eukaryota</taxon>
        <taxon>Metazoa</taxon>
        <taxon>Ecdysozoa</taxon>
        <taxon>Arthropoda</taxon>
        <taxon>Hexapoda</taxon>
        <taxon>Insecta</taxon>
        <taxon>Pterygota</taxon>
        <taxon>Neoptera</taxon>
        <taxon>Endopterygota</taxon>
        <taxon>Hymenoptera</taxon>
        <taxon>Apocrita</taxon>
        <taxon>Proctotrupomorpha</taxon>
        <taxon>Chalcidoidea</taxon>
        <taxon>Pteromalidae</taxon>
        <taxon>Pteromalinae</taxon>
        <taxon>Nasonia</taxon>
    </lineage>
</organism>
<evidence type="ECO:0000256" key="3">
    <source>
        <dbReference type="ARBA" id="ARBA00010701"/>
    </source>
</evidence>
<comment type="similarity">
    <text evidence="3 8">Belongs to the AB hydrolase superfamily. Lipase family.</text>
</comment>